<dbReference type="PRINTS" id="PR01883">
    <property type="entry name" value="LEUKAEMIAIF"/>
</dbReference>
<evidence type="ECO:0000256" key="2">
    <source>
        <dbReference type="ARBA" id="ARBA00016836"/>
    </source>
</evidence>
<organism evidence="7 8">
    <name type="scientific">Hymenochirus boettgeri</name>
    <name type="common">Congo dwarf clawed frog</name>
    <dbReference type="NCBI Taxonomy" id="247094"/>
    <lineage>
        <taxon>Eukaryota</taxon>
        <taxon>Metazoa</taxon>
        <taxon>Chordata</taxon>
        <taxon>Craniata</taxon>
        <taxon>Vertebrata</taxon>
        <taxon>Euteleostomi</taxon>
        <taxon>Amphibia</taxon>
        <taxon>Batrachia</taxon>
        <taxon>Anura</taxon>
        <taxon>Pipoidea</taxon>
        <taxon>Pipidae</taxon>
        <taxon>Pipinae</taxon>
        <taxon>Hymenochirus</taxon>
    </lineage>
</organism>
<dbReference type="EMBL" id="JAACNH010000001">
    <property type="protein sequence ID" value="KAG8455624.1"/>
    <property type="molecule type" value="Genomic_DNA"/>
</dbReference>
<keyword evidence="6" id="KW-0732">Signal</keyword>
<evidence type="ECO:0000313" key="8">
    <source>
        <dbReference type="Proteomes" id="UP000812440"/>
    </source>
</evidence>
<dbReference type="GO" id="GO:0008284">
    <property type="term" value="P:positive regulation of cell population proliferation"/>
    <property type="evidence" value="ECO:0007669"/>
    <property type="project" value="TreeGrafter"/>
</dbReference>
<dbReference type="Pfam" id="PF01291">
    <property type="entry name" value="LIF_OSM"/>
    <property type="match status" value="1"/>
</dbReference>
<feature type="chain" id="PRO_5035810255" description="Leukemia inhibitory factor" evidence="6">
    <location>
        <begin position="24"/>
        <end position="212"/>
    </location>
</feature>
<evidence type="ECO:0000256" key="1">
    <source>
        <dbReference type="ARBA" id="ARBA00004613"/>
    </source>
</evidence>
<dbReference type="GO" id="GO:0045595">
    <property type="term" value="P:regulation of cell differentiation"/>
    <property type="evidence" value="ECO:0007669"/>
    <property type="project" value="TreeGrafter"/>
</dbReference>
<feature type="signal peptide" evidence="6">
    <location>
        <begin position="1"/>
        <end position="23"/>
    </location>
</feature>
<evidence type="ECO:0000256" key="6">
    <source>
        <dbReference type="SAM" id="SignalP"/>
    </source>
</evidence>
<dbReference type="InterPro" id="IPR003624">
    <property type="entry name" value="Leukemia_IF"/>
</dbReference>
<proteinExistence type="predicted"/>
<dbReference type="SUPFAM" id="SSF47266">
    <property type="entry name" value="4-helical cytokines"/>
    <property type="match status" value="1"/>
</dbReference>
<dbReference type="InterPro" id="IPR001581">
    <property type="entry name" value="Leukemia_IF/oncostatin"/>
</dbReference>
<keyword evidence="4" id="KW-0964">Secreted</keyword>
<dbReference type="AlphaFoldDB" id="A0A8T2KI75"/>
<keyword evidence="8" id="KW-1185">Reference proteome</keyword>
<dbReference type="GO" id="GO:0005146">
    <property type="term" value="F:leukemia inhibitory factor receptor binding"/>
    <property type="evidence" value="ECO:0007669"/>
    <property type="project" value="InterPro"/>
</dbReference>
<dbReference type="GO" id="GO:0005615">
    <property type="term" value="C:extracellular space"/>
    <property type="evidence" value="ECO:0007669"/>
    <property type="project" value="UniProtKB-KW"/>
</dbReference>
<dbReference type="SMART" id="SM00080">
    <property type="entry name" value="LIF_OSM"/>
    <property type="match status" value="1"/>
</dbReference>
<evidence type="ECO:0000313" key="7">
    <source>
        <dbReference type="EMBL" id="KAG8455624.1"/>
    </source>
</evidence>
<dbReference type="Gene3D" id="1.20.1250.10">
    <property type="match status" value="1"/>
</dbReference>
<comment type="function">
    <text evidence="5">LIF has the capacity to induce terminal differentiation in leukemic cells. Its activities include the induction of hematopoietic differentiation in normal and myeloid leukemia cells, the induction of neuronal cell differentiation, and the stimulation of acute-phase protein synthesis in hepatocytes.</text>
</comment>
<keyword evidence="3" id="KW-0202">Cytokine</keyword>
<protein>
    <recommendedName>
        <fullName evidence="2">Leukemia inhibitory factor</fullName>
    </recommendedName>
</protein>
<name>A0A8T2KI75_9PIPI</name>
<gene>
    <name evidence="7" type="ORF">GDO86_001723</name>
</gene>
<comment type="caution">
    <text evidence="7">The sequence shown here is derived from an EMBL/GenBank/DDBJ whole genome shotgun (WGS) entry which is preliminary data.</text>
</comment>
<dbReference type="Proteomes" id="UP000812440">
    <property type="component" value="Chromosome 1"/>
</dbReference>
<dbReference type="InterPro" id="IPR009079">
    <property type="entry name" value="4_helix_cytokine-like_core"/>
</dbReference>
<dbReference type="PANTHER" id="PTHR10633">
    <property type="entry name" value="LEUKEMIA INHIBITORY FACTOR"/>
    <property type="match status" value="1"/>
</dbReference>
<accession>A0A8T2KI75</accession>
<comment type="subcellular location">
    <subcellularLocation>
        <location evidence="1">Secreted</location>
    </subcellularLocation>
</comment>
<evidence type="ECO:0000256" key="5">
    <source>
        <dbReference type="ARBA" id="ARBA00024822"/>
    </source>
</evidence>
<evidence type="ECO:0000256" key="4">
    <source>
        <dbReference type="ARBA" id="ARBA00022525"/>
    </source>
</evidence>
<dbReference type="GO" id="GO:0048861">
    <property type="term" value="P:leukemia inhibitory factor signaling pathway"/>
    <property type="evidence" value="ECO:0007669"/>
    <property type="project" value="TreeGrafter"/>
</dbReference>
<sequence>MCGINRIVQFLLLHGWCLLLITAMPLHFDENICSNTSDCNDNTTQIGCQIHYKLKELASEARHLFDLYVEGQGFNRLKVDQICDIVNVHFPKFDVNNTSEKEKMVELFQIFSYLNASVGNITKDQKELNPKKEKMLRELNKTLYGIKGILSNLSCFLCKRYHVTHVNVHYGTPSAHNKLDQKLKGCKVLKKYKHFIMEAAKTELPCQHGRAD</sequence>
<evidence type="ECO:0000256" key="3">
    <source>
        <dbReference type="ARBA" id="ARBA00022514"/>
    </source>
</evidence>
<reference evidence="7" key="1">
    <citation type="thesis" date="2020" institute="ProQuest LLC" country="789 East Eisenhower Parkway, Ann Arbor, MI, USA">
        <title>Comparative Genomics and Chromosome Evolution.</title>
        <authorList>
            <person name="Mudd A.B."/>
        </authorList>
    </citation>
    <scope>NUCLEOTIDE SEQUENCE</scope>
    <source>
        <strain evidence="7">Female2</strain>
        <tissue evidence="7">Blood</tissue>
    </source>
</reference>
<dbReference type="PANTHER" id="PTHR10633:SF0">
    <property type="entry name" value="LEUKEMIA INHIBITORY FACTOR"/>
    <property type="match status" value="1"/>
</dbReference>
<dbReference type="GO" id="GO:0006955">
    <property type="term" value="P:immune response"/>
    <property type="evidence" value="ECO:0007669"/>
    <property type="project" value="InterPro"/>
</dbReference>
<dbReference type="GO" id="GO:0005125">
    <property type="term" value="F:cytokine activity"/>
    <property type="evidence" value="ECO:0007669"/>
    <property type="project" value="UniProtKB-KW"/>
</dbReference>
<dbReference type="OrthoDB" id="9902088at2759"/>
<dbReference type="GO" id="GO:0008083">
    <property type="term" value="F:growth factor activity"/>
    <property type="evidence" value="ECO:0007669"/>
    <property type="project" value="TreeGrafter"/>
</dbReference>